<dbReference type="FunFam" id="2.60.370.10:FF:000001">
    <property type="entry name" value="COX11 cytochrome c oxidase assembly homolog"/>
    <property type="match status" value="1"/>
</dbReference>
<dbReference type="InterPro" id="IPR023471">
    <property type="entry name" value="CtaG/Cox11_dom_sf"/>
</dbReference>
<accession>A0AAW1TLH1</accession>
<evidence type="ECO:0000256" key="1">
    <source>
        <dbReference type="ARBA" id="ARBA00004007"/>
    </source>
</evidence>
<feature type="compositionally biased region" description="Polar residues" evidence="6">
    <location>
        <begin position="265"/>
        <end position="277"/>
    </location>
</feature>
<keyword evidence="3" id="KW-0812">Transmembrane</keyword>
<sequence length="277" mass="30521">MAQRRIAEFLCSHRRTIQPLEGGHWAAGPFHPQQASRSFASGAQAPGRVNRSQHAAQGTAGFAGWRQQQHRRGSSRAGEQGMYLVALVISMQGDTVEAKLKAREENPDAALEAAAANCPLTISFNANVIDGMPWKFIPTQRTIKVMPGQSALAFYTAHNLSDKSVTGVSTYNVAPQQAGQYFNKIQCFCFEEQRLRPGEKIDMPVFFYVDPEFAQDAKMRGIRHLTLSYTFFQVQDDDAARQELQAHLNESREQLPPSMRGPHTTIGSGQSATAAAV</sequence>
<evidence type="ECO:0000313" key="7">
    <source>
        <dbReference type="EMBL" id="KAK9869046.1"/>
    </source>
</evidence>
<dbReference type="SUPFAM" id="SSF110111">
    <property type="entry name" value="Ctag/Cox11"/>
    <property type="match status" value="1"/>
</dbReference>
<dbReference type="PANTHER" id="PTHR21320:SF3">
    <property type="entry name" value="CYTOCHROME C OXIDASE ASSEMBLY PROTEIN COX11, MITOCHONDRIAL-RELATED"/>
    <property type="match status" value="1"/>
</dbReference>
<dbReference type="GO" id="GO:0005507">
    <property type="term" value="F:copper ion binding"/>
    <property type="evidence" value="ECO:0007669"/>
    <property type="project" value="InterPro"/>
</dbReference>
<dbReference type="InterPro" id="IPR007533">
    <property type="entry name" value="Cyt_c_oxidase_assmbl_CtaG"/>
</dbReference>
<keyword evidence="8" id="KW-1185">Reference proteome</keyword>
<reference evidence="7 8" key="1">
    <citation type="journal article" date="2024" name="Nat. Commun.">
        <title>Phylogenomics reveals the evolutionary origins of lichenization in chlorophyte algae.</title>
        <authorList>
            <person name="Puginier C."/>
            <person name="Libourel C."/>
            <person name="Otte J."/>
            <person name="Skaloud P."/>
            <person name="Haon M."/>
            <person name="Grisel S."/>
            <person name="Petersen M."/>
            <person name="Berrin J.G."/>
            <person name="Delaux P.M."/>
            <person name="Dal Grande F."/>
            <person name="Keller J."/>
        </authorList>
    </citation>
    <scope>NUCLEOTIDE SEQUENCE [LARGE SCALE GENOMIC DNA]</scope>
    <source>
        <strain evidence="7 8">SAG 2523</strain>
    </source>
</reference>
<keyword evidence="4" id="KW-1133">Transmembrane helix</keyword>
<proteinExistence type="predicted"/>
<dbReference type="Gene3D" id="2.60.370.10">
    <property type="entry name" value="Ctag/Cox11"/>
    <property type="match status" value="1"/>
</dbReference>
<dbReference type="PANTHER" id="PTHR21320">
    <property type="entry name" value="CYTOCHROME C OXIDASE ASSEMBLY PROTEIN COX11-RELATED"/>
    <property type="match status" value="1"/>
</dbReference>
<evidence type="ECO:0000256" key="5">
    <source>
        <dbReference type="ARBA" id="ARBA00023136"/>
    </source>
</evidence>
<organism evidence="7 8">
    <name type="scientific">Apatococcus fuscideae</name>
    <dbReference type="NCBI Taxonomy" id="2026836"/>
    <lineage>
        <taxon>Eukaryota</taxon>
        <taxon>Viridiplantae</taxon>
        <taxon>Chlorophyta</taxon>
        <taxon>core chlorophytes</taxon>
        <taxon>Trebouxiophyceae</taxon>
        <taxon>Chlorellales</taxon>
        <taxon>Chlorellaceae</taxon>
        <taxon>Apatococcus</taxon>
    </lineage>
</organism>
<gene>
    <name evidence="7" type="ORF">WJX84_007753</name>
</gene>
<evidence type="ECO:0000256" key="6">
    <source>
        <dbReference type="SAM" id="MobiDB-lite"/>
    </source>
</evidence>
<dbReference type="Pfam" id="PF04442">
    <property type="entry name" value="CtaG_Cox11"/>
    <property type="match status" value="1"/>
</dbReference>
<dbReference type="EMBL" id="JALJOV010000002">
    <property type="protein sequence ID" value="KAK9869046.1"/>
    <property type="molecule type" value="Genomic_DNA"/>
</dbReference>
<evidence type="ECO:0000256" key="2">
    <source>
        <dbReference type="ARBA" id="ARBA00004243"/>
    </source>
</evidence>
<dbReference type="GO" id="GO:0005743">
    <property type="term" value="C:mitochondrial inner membrane"/>
    <property type="evidence" value="ECO:0007669"/>
    <property type="project" value="UniProtKB-SubCell"/>
</dbReference>
<dbReference type="AlphaFoldDB" id="A0AAW1TLH1"/>
<dbReference type="Proteomes" id="UP001485043">
    <property type="component" value="Unassembled WGS sequence"/>
</dbReference>
<keyword evidence="5" id="KW-0472">Membrane</keyword>
<comment type="subcellular location">
    <subcellularLocation>
        <location evidence="2">Mitochondrion inner membrane</location>
        <topology evidence="2">Single-pass membrane protein</topology>
        <orientation evidence="2">Intermembrane side</orientation>
    </subcellularLocation>
</comment>
<evidence type="ECO:0000256" key="3">
    <source>
        <dbReference type="ARBA" id="ARBA00022692"/>
    </source>
</evidence>
<comment type="caution">
    <text evidence="7">The sequence shown here is derived from an EMBL/GenBank/DDBJ whole genome shotgun (WGS) entry which is preliminary data.</text>
</comment>
<evidence type="ECO:0000256" key="4">
    <source>
        <dbReference type="ARBA" id="ARBA00022989"/>
    </source>
</evidence>
<feature type="region of interest" description="Disordered" evidence="6">
    <location>
        <begin position="24"/>
        <end position="77"/>
    </location>
</feature>
<protein>
    <submittedName>
        <fullName evidence="7">Uncharacterized protein</fullName>
    </submittedName>
</protein>
<dbReference type="NCBIfam" id="NF003465">
    <property type="entry name" value="PRK05089.1"/>
    <property type="match status" value="1"/>
</dbReference>
<name>A0AAW1TLH1_9CHLO</name>
<evidence type="ECO:0000313" key="8">
    <source>
        <dbReference type="Proteomes" id="UP001485043"/>
    </source>
</evidence>
<feature type="region of interest" description="Disordered" evidence="6">
    <location>
        <begin position="250"/>
        <end position="277"/>
    </location>
</feature>
<comment type="function">
    <text evidence="1">Exerts its effect at some terminal stage of cytochrome c oxidase synthesis, probably by being involved in the insertion of the copper B into subunit I.</text>
</comment>